<feature type="signal peptide" evidence="1">
    <location>
        <begin position="1"/>
        <end position="20"/>
    </location>
</feature>
<proteinExistence type="predicted"/>
<dbReference type="PATRIC" id="fig|1056511.3.peg.450"/>
<keyword evidence="1" id="KW-0732">Signal</keyword>
<feature type="chain" id="PRO_5003993714" description="Lipoprotein" evidence="1">
    <location>
        <begin position="21"/>
        <end position="130"/>
    </location>
</feature>
<dbReference type="Gene3D" id="3.30.300.250">
    <property type="match status" value="1"/>
</dbReference>
<reference evidence="2 3" key="1">
    <citation type="submission" date="2012-12" db="EMBL/GenBank/DDBJ databases">
        <title>Genome Assembly of Photobacterium sp. AK15.</title>
        <authorList>
            <person name="Khatri I."/>
            <person name="Vaidya B."/>
            <person name="Srinivas T.N.R."/>
            <person name="Subramanian S."/>
            <person name="Pinnaka A."/>
        </authorList>
    </citation>
    <scope>NUCLEOTIDE SEQUENCE [LARGE SCALE GENOMIC DNA]</scope>
    <source>
        <strain evidence="2 3">AK15</strain>
    </source>
</reference>
<organism evidence="2 3">
    <name type="scientific">Photobacterium marinum</name>
    <dbReference type="NCBI Taxonomy" id="1056511"/>
    <lineage>
        <taxon>Bacteria</taxon>
        <taxon>Pseudomonadati</taxon>
        <taxon>Pseudomonadota</taxon>
        <taxon>Gammaproteobacteria</taxon>
        <taxon>Vibrionales</taxon>
        <taxon>Vibrionaceae</taxon>
        <taxon>Photobacterium</taxon>
    </lineage>
</organism>
<comment type="caution">
    <text evidence="2">The sequence shown here is derived from an EMBL/GenBank/DDBJ whole genome shotgun (WGS) entry which is preliminary data.</text>
</comment>
<dbReference type="EMBL" id="AMZO01000002">
    <property type="protein sequence ID" value="ELR67448.1"/>
    <property type="molecule type" value="Genomic_DNA"/>
</dbReference>
<gene>
    <name evidence="2" type="ORF">C942_01377</name>
</gene>
<evidence type="ECO:0000313" key="3">
    <source>
        <dbReference type="Proteomes" id="UP000011134"/>
    </source>
</evidence>
<evidence type="ECO:0000256" key="1">
    <source>
        <dbReference type="SAM" id="SignalP"/>
    </source>
</evidence>
<dbReference type="Proteomes" id="UP000011134">
    <property type="component" value="Unassembled WGS sequence"/>
</dbReference>
<dbReference type="RefSeq" id="WP_007461932.1">
    <property type="nucleotide sequence ID" value="NZ_AMZO01000002.1"/>
</dbReference>
<dbReference type="AlphaFoldDB" id="L8JGR8"/>
<accession>L8JGR8</accession>
<dbReference type="Pfam" id="PF16549">
    <property type="entry name" value="T2SSS_2"/>
    <property type="match status" value="1"/>
</dbReference>
<dbReference type="OrthoDB" id="5918264at2"/>
<evidence type="ECO:0008006" key="4">
    <source>
        <dbReference type="Google" id="ProtNLM"/>
    </source>
</evidence>
<protein>
    <recommendedName>
        <fullName evidence="4">Lipoprotein</fullName>
    </recommendedName>
</protein>
<keyword evidence="3" id="KW-1185">Reference proteome</keyword>
<name>L8JGR8_9GAMM</name>
<sequence>MFKKVCACIALLTLAGCASTQDDAAIALAKSRAAAINNKAPYDTVGEYRIMKAKARENTVEITILYGGGGKVPPSIAVKNAAVNYCASNELSPLVNEGVNYNIVVMDMRGRTMAEQPVYADYCTNLEQAQ</sequence>
<dbReference type="PROSITE" id="PS51257">
    <property type="entry name" value="PROKAR_LIPOPROTEIN"/>
    <property type="match status" value="1"/>
</dbReference>
<evidence type="ECO:0000313" key="2">
    <source>
        <dbReference type="EMBL" id="ELR67448.1"/>
    </source>
</evidence>
<dbReference type="InterPro" id="IPR016502">
    <property type="entry name" value="T2SSS_2"/>
</dbReference>